<proteinExistence type="predicted"/>
<reference evidence="2 3" key="1">
    <citation type="submission" date="2011-11" db="EMBL/GenBank/DDBJ databases">
        <title>The Noncontiguous Finished genome of Desulfosporosinus youngiae DSM 17734.</title>
        <authorList>
            <consortium name="US DOE Joint Genome Institute (JGI-PGF)"/>
            <person name="Lucas S."/>
            <person name="Han J."/>
            <person name="Lapidus A."/>
            <person name="Cheng J.-F."/>
            <person name="Goodwin L."/>
            <person name="Pitluck S."/>
            <person name="Peters L."/>
            <person name="Ovchinnikova G."/>
            <person name="Lu M."/>
            <person name="Land M.L."/>
            <person name="Hauser L."/>
            <person name="Pester M."/>
            <person name="Spring S."/>
            <person name="Ollivier B."/>
            <person name="Rattei T."/>
            <person name="Klenk H.-P."/>
            <person name="Wagner M."/>
            <person name="Loy A."/>
            <person name="Woyke T.J."/>
        </authorList>
    </citation>
    <scope>NUCLEOTIDE SEQUENCE [LARGE SCALE GENOMIC DNA]</scope>
    <source>
        <strain evidence="2 3">DSM 17734</strain>
    </source>
</reference>
<dbReference type="AlphaFoldDB" id="H5XXG2"/>
<gene>
    <name evidence="2" type="ORF">DesyoDRAFT_4210</name>
</gene>
<feature type="transmembrane region" description="Helical" evidence="1">
    <location>
        <begin position="168"/>
        <end position="190"/>
    </location>
</feature>
<dbReference type="HOGENOM" id="CLU_1324654_0_0_9"/>
<dbReference type="EMBL" id="CM001441">
    <property type="protein sequence ID" value="EHQ91168.1"/>
    <property type="molecule type" value="Genomic_DNA"/>
</dbReference>
<accession>H5XXG2</accession>
<evidence type="ECO:0000256" key="1">
    <source>
        <dbReference type="SAM" id="Phobius"/>
    </source>
</evidence>
<keyword evidence="1" id="KW-1133">Transmembrane helix</keyword>
<feature type="transmembrane region" description="Helical" evidence="1">
    <location>
        <begin position="67"/>
        <end position="85"/>
    </location>
</feature>
<protein>
    <submittedName>
        <fullName evidence="2">Uncharacterized protein</fullName>
    </submittedName>
</protein>
<feature type="transmembrane region" description="Helical" evidence="1">
    <location>
        <begin position="136"/>
        <end position="156"/>
    </location>
</feature>
<organism evidence="2 3">
    <name type="scientific">Desulfosporosinus youngiae DSM 17734</name>
    <dbReference type="NCBI Taxonomy" id="768710"/>
    <lineage>
        <taxon>Bacteria</taxon>
        <taxon>Bacillati</taxon>
        <taxon>Bacillota</taxon>
        <taxon>Clostridia</taxon>
        <taxon>Eubacteriales</taxon>
        <taxon>Desulfitobacteriaceae</taxon>
        <taxon>Desulfosporosinus</taxon>
    </lineage>
</organism>
<feature type="transmembrane region" description="Helical" evidence="1">
    <location>
        <begin position="97"/>
        <end position="116"/>
    </location>
</feature>
<dbReference type="RefSeq" id="WP_007785963.1">
    <property type="nucleotide sequence ID" value="NZ_CM001441.1"/>
</dbReference>
<dbReference type="eggNOG" id="ENOG5034677">
    <property type="taxonomic scope" value="Bacteria"/>
</dbReference>
<evidence type="ECO:0000313" key="3">
    <source>
        <dbReference type="Proteomes" id="UP000005104"/>
    </source>
</evidence>
<name>H5XXG2_9FIRM</name>
<sequence>MAHLFVLENSKRHILKCGQGAKPWTTHLPVLCSVSAYPIGLYPLGDTFINFCALSTAKGMELKMRKLLVYTGVLVVFILLMIFINKATFMATRPFDYLNLGFLFIIIGSFLFGVFLGSFNFIRDWKVDGQWKVDKVSLLALGLPLFILLLLVYITYLGMRLPQAIHRLIFYILANNMFEYISIFLGYITISSFAKKGKLIVNVNSDR</sequence>
<keyword evidence="1" id="KW-0472">Membrane</keyword>
<dbReference type="Proteomes" id="UP000005104">
    <property type="component" value="Chromosome"/>
</dbReference>
<keyword evidence="1" id="KW-0812">Transmembrane</keyword>
<evidence type="ECO:0000313" key="2">
    <source>
        <dbReference type="EMBL" id="EHQ91168.1"/>
    </source>
</evidence>
<keyword evidence="3" id="KW-1185">Reference proteome</keyword>